<dbReference type="GO" id="GO:0003723">
    <property type="term" value="F:RNA binding"/>
    <property type="evidence" value="ECO:0007669"/>
    <property type="project" value="InterPro"/>
</dbReference>
<dbReference type="AlphaFoldDB" id="A0A445AX21"/>
<keyword evidence="1" id="KW-0677">Repeat</keyword>
<evidence type="ECO:0008006" key="5">
    <source>
        <dbReference type="Google" id="ProtNLM"/>
    </source>
</evidence>
<dbReference type="GO" id="GO:0009451">
    <property type="term" value="P:RNA modification"/>
    <property type="evidence" value="ECO:0007669"/>
    <property type="project" value="InterPro"/>
</dbReference>
<dbReference type="InterPro" id="IPR046960">
    <property type="entry name" value="PPR_At4g14850-like_plant"/>
</dbReference>
<sequence>MKIHTLHNFVALRRLSLTSTPSLAFKACSLLHSSSFTSISIALSLHSQALKLGFLADPFSLNALRCVCSLHRRVHGAHKLFNESSHRDVVSYNAMVHGFVKSGEITRERELFDEMLERDSVSWGTMIAGYGNAKLCYEAIHLFNEMIGLGIRPDNIALVNVLSACAQTGELDRVG</sequence>
<dbReference type="EMBL" id="SDMP01000011">
    <property type="protein sequence ID" value="RYR30960.1"/>
    <property type="molecule type" value="Genomic_DNA"/>
</dbReference>
<reference evidence="3 4" key="1">
    <citation type="submission" date="2019-01" db="EMBL/GenBank/DDBJ databases">
        <title>Sequencing of cultivated peanut Arachis hypogaea provides insights into genome evolution and oil improvement.</title>
        <authorList>
            <person name="Chen X."/>
        </authorList>
    </citation>
    <scope>NUCLEOTIDE SEQUENCE [LARGE SCALE GENOMIC DNA]</scope>
    <source>
        <strain evidence="4">cv. Fuhuasheng</strain>
        <tissue evidence="3">Leaves</tissue>
    </source>
</reference>
<feature type="repeat" description="PPR" evidence="2">
    <location>
        <begin position="88"/>
        <end position="118"/>
    </location>
</feature>
<evidence type="ECO:0000256" key="1">
    <source>
        <dbReference type="ARBA" id="ARBA00022737"/>
    </source>
</evidence>
<dbReference type="Proteomes" id="UP000289738">
    <property type="component" value="Chromosome B01"/>
</dbReference>
<evidence type="ECO:0000256" key="2">
    <source>
        <dbReference type="PROSITE-ProRule" id="PRU00708"/>
    </source>
</evidence>
<dbReference type="InterPro" id="IPR011990">
    <property type="entry name" value="TPR-like_helical_dom_sf"/>
</dbReference>
<organism evidence="3 4">
    <name type="scientific">Arachis hypogaea</name>
    <name type="common">Peanut</name>
    <dbReference type="NCBI Taxonomy" id="3818"/>
    <lineage>
        <taxon>Eukaryota</taxon>
        <taxon>Viridiplantae</taxon>
        <taxon>Streptophyta</taxon>
        <taxon>Embryophyta</taxon>
        <taxon>Tracheophyta</taxon>
        <taxon>Spermatophyta</taxon>
        <taxon>Magnoliopsida</taxon>
        <taxon>eudicotyledons</taxon>
        <taxon>Gunneridae</taxon>
        <taxon>Pentapetalae</taxon>
        <taxon>rosids</taxon>
        <taxon>fabids</taxon>
        <taxon>Fabales</taxon>
        <taxon>Fabaceae</taxon>
        <taxon>Papilionoideae</taxon>
        <taxon>50 kb inversion clade</taxon>
        <taxon>dalbergioids sensu lato</taxon>
        <taxon>Dalbergieae</taxon>
        <taxon>Pterocarpus clade</taxon>
        <taxon>Arachis</taxon>
    </lineage>
</organism>
<accession>A0A445AX21</accession>
<dbReference type="PANTHER" id="PTHR47926:SF436">
    <property type="entry name" value="PENTATRICOPEPTIDE REPEAT-CONTAINING PROTEIN ELI1, CHLOROPLASTIC-LIKE ISOFORM X2"/>
    <property type="match status" value="1"/>
</dbReference>
<proteinExistence type="predicted"/>
<dbReference type="Pfam" id="PF13041">
    <property type="entry name" value="PPR_2"/>
    <property type="match status" value="1"/>
</dbReference>
<evidence type="ECO:0000313" key="4">
    <source>
        <dbReference type="Proteomes" id="UP000289738"/>
    </source>
</evidence>
<protein>
    <recommendedName>
        <fullName evidence="5">Pentatricopeptide repeat-containing protein</fullName>
    </recommendedName>
</protein>
<evidence type="ECO:0000313" key="3">
    <source>
        <dbReference type="EMBL" id="RYR30960.1"/>
    </source>
</evidence>
<dbReference type="InterPro" id="IPR002885">
    <property type="entry name" value="PPR_rpt"/>
</dbReference>
<name>A0A445AX21_ARAHY</name>
<dbReference type="NCBIfam" id="TIGR00756">
    <property type="entry name" value="PPR"/>
    <property type="match status" value="2"/>
</dbReference>
<dbReference type="PROSITE" id="PS51375">
    <property type="entry name" value="PPR"/>
    <property type="match status" value="2"/>
</dbReference>
<keyword evidence="4" id="KW-1185">Reference proteome</keyword>
<dbReference type="PANTHER" id="PTHR47926">
    <property type="entry name" value="PENTATRICOPEPTIDE REPEAT-CONTAINING PROTEIN"/>
    <property type="match status" value="1"/>
</dbReference>
<feature type="repeat" description="PPR" evidence="2">
    <location>
        <begin position="119"/>
        <end position="153"/>
    </location>
</feature>
<gene>
    <name evidence="3" type="ORF">Ahy_B01g055754</name>
</gene>
<comment type="caution">
    <text evidence="3">The sequence shown here is derived from an EMBL/GenBank/DDBJ whole genome shotgun (WGS) entry which is preliminary data.</text>
</comment>
<dbReference type="Gene3D" id="1.25.40.10">
    <property type="entry name" value="Tetratricopeptide repeat domain"/>
    <property type="match status" value="1"/>
</dbReference>